<comment type="caution">
    <text evidence="2">The sequence shown here is derived from an EMBL/GenBank/DDBJ whole genome shotgun (WGS) entry which is preliminary data.</text>
</comment>
<feature type="region of interest" description="Disordered" evidence="1">
    <location>
        <begin position="239"/>
        <end position="350"/>
    </location>
</feature>
<feature type="compositionally biased region" description="Low complexity" evidence="1">
    <location>
        <begin position="335"/>
        <end position="348"/>
    </location>
</feature>
<dbReference type="OrthoDB" id="2403545at2759"/>
<feature type="compositionally biased region" description="Basic and acidic residues" evidence="1">
    <location>
        <begin position="165"/>
        <end position="175"/>
    </location>
</feature>
<feature type="region of interest" description="Disordered" evidence="1">
    <location>
        <begin position="143"/>
        <end position="192"/>
    </location>
</feature>
<evidence type="ECO:0000256" key="1">
    <source>
        <dbReference type="SAM" id="MobiDB-lite"/>
    </source>
</evidence>
<proteinExistence type="predicted"/>
<evidence type="ECO:0000313" key="3">
    <source>
        <dbReference type="Proteomes" id="UP000654370"/>
    </source>
</evidence>
<protein>
    <submittedName>
        <fullName evidence="2">Uncharacterized protein</fullName>
    </submittedName>
</protein>
<evidence type="ECO:0000313" key="2">
    <source>
        <dbReference type="EMBL" id="KAG2177348.1"/>
    </source>
</evidence>
<accession>A0A8H7PNQ2</accession>
<keyword evidence="3" id="KW-1185">Reference proteome</keyword>
<reference evidence="2" key="1">
    <citation type="submission" date="2020-12" db="EMBL/GenBank/DDBJ databases">
        <title>Metabolic potential, ecology and presence of endohyphal bacteria is reflected in genomic diversity of Mucoromycotina.</title>
        <authorList>
            <person name="Muszewska A."/>
            <person name="Okrasinska A."/>
            <person name="Steczkiewicz K."/>
            <person name="Drgas O."/>
            <person name="Orlowska M."/>
            <person name="Perlinska-Lenart U."/>
            <person name="Aleksandrzak-Piekarczyk T."/>
            <person name="Szatraj K."/>
            <person name="Zielenkiewicz U."/>
            <person name="Pilsyk S."/>
            <person name="Malc E."/>
            <person name="Mieczkowski P."/>
            <person name="Kruszewska J.S."/>
            <person name="Biernat P."/>
            <person name="Pawlowska J."/>
        </authorList>
    </citation>
    <scope>NUCLEOTIDE SEQUENCE</scope>
    <source>
        <strain evidence="2">WA0000067209</strain>
    </source>
</reference>
<gene>
    <name evidence="2" type="ORF">INT43_008005</name>
</gene>
<feature type="compositionally biased region" description="Basic and acidic residues" evidence="1">
    <location>
        <begin position="147"/>
        <end position="158"/>
    </location>
</feature>
<feature type="compositionally biased region" description="Basic and acidic residues" evidence="1">
    <location>
        <begin position="321"/>
        <end position="334"/>
    </location>
</feature>
<sequence>MLIEQHFNNVSDSIYIANNANEITSLLNSDPEPAFKYGLVATTHRGYATSHRNTYKPWTALEPTKPFTSRCMDYVRNHTVEVLRSSLDQARASRRQLFPSLRQIYRWFLLLLLLLVDEKEDREASTSAPVVVRRIGYSDSHVQSTQMEKDFSDKKLDHAQFTPRTDPKQEPKDGPEAPGYSNGVDASRTVNSPGADTLIIQMKSGEILDTMEEISNTSDAMANTKTYLLKHERYHKNTRSLPQISRFPAITPKKQPDNSDNPIEQHHVQSRSPRVVDLWRQKSDGRNMPMASSHRNRTNRLLHSSSSPDLRKQRSASQTSREQDLPILLRHDSDLSCSSSSSTSSRRTSAIRGNGVQLIGGKTIGEIIHANPLLRRDEYVEGATPWRI</sequence>
<name>A0A8H7PNQ2_MORIS</name>
<dbReference type="EMBL" id="JAEPQZ010000009">
    <property type="protein sequence ID" value="KAG2177348.1"/>
    <property type="molecule type" value="Genomic_DNA"/>
</dbReference>
<dbReference type="AlphaFoldDB" id="A0A8H7PNQ2"/>
<dbReference type="Proteomes" id="UP000654370">
    <property type="component" value="Unassembled WGS sequence"/>
</dbReference>
<organism evidence="2 3">
    <name type="scientific">Mortierella isabellina</name>
    <name type="common">Filamentous fungus</name>
    <name type="synonym">Umbelopsis isabellina</name>
    <dbReference type="NCBI Taxonomy" id="91625"/>
    <lineage>
        <taxon>Eukaryota</taxon>
        <taxon>Fungi</taxon>
        <taxon>Fungi incertae sedis</taxon>
        <taxon>Mucoromycota</taxon>
        <taxon>Mucoromycotina</taxon>
        <taxon>Umbelopsidomycetes</taxon>
        <taxon>Umbelopsidales</taxon>
        <taxon>Umbelopsidaceae</taxon>
        <taxon>Umbelopsis</taxon>
    </lineage>
</organism>